<evidence type="ECO:0000256" key="1">
    <source>
        <dbReference type="SAM" id="Phobius"/>
    </source>
</evidence>
<keyword evidence="1" id="KW-0472">Membrane</keyword>
<proteinExistence type="predicted"/>
<dbReference type="OrthoDB" id="8018525at2"/>
<organism evidence="2 3">
    <name type="scientific">Microvirga subterranea</name>
    <dbReference type="NCBI Taxonomy" id="186651"/>
    <lineage>
        <taxon>Bacteria</taxon>
        <taxon>Pseudomonadati</taxon>
        <taxon>Pseudomonadota</taxon>
        <taxon>Alphaproteobacteria</taxon>
        <taxon>Hyphomicrobiales</taxon>
        <taxon>Methylobacteriaceae</taxon>
        <taxon>Microvirga</taxon>
    </lineage>
</organism>
<dbReference type="Proteomes" id="UP000254925">
    <property type="component" value="Unassembled WGS sequence"/>
</dbReference>
<reference evidence="2 3" key="1">
    <citation type="submission" date="2018-07" db="EMBL/GenBank/DDBJ databases">
        <title>Genomic Encyclopedia of Type Strains, Phase IV (KMG-IV): sequencing the most valuable type-strain genomes for metagenomic binning, comparative biology and taxonomic classification.</title>
        <authorList>
            <person name="Goeker M."/>
        </authorList>
    </citation>
    <scope>NUCLEOTIDE SEQUENCE [LARGE SCALE GENOMIC DNA]</scope>
    <source>
        <strain evidence="2 3">DSM 14364</strain>
    </source>
</reference>
<feature type="transmembrane region" description="Helical" evidence="1">
    <location>
        <begin position="156"/>
        <end position="177"/>
    </location>
</feature>
<protein>
    <submittedName>
        <fullName evidence="2">Uncharacterized protein</fullName>
    </submittedName>
</protein>
<comment type="caution">
    <text evidence="2">The sequence shown here is derived from an EMBL/GenBank/DDBJ whole genome shotgun (WGS) entry which is preliminary data.</text>
</comment>
<keyword evidence="1" id="KW-0812">Transmembrane</keyword>
<gene>
    <name evidence="2" type="ORF">DES45_101781</name>
</gene>
<dbReference type="RefSeq" id="WP_114768620.1">
    <property type="nucleotide sequence ID" value="NZ_QQBB01000001.1"/>
</dbReference>
<keyword evidence="3" id="KW-1185">Reference proteome</keyword>
<sequence>MEQTREPIFTSNAGQIVGKAVDMTKTALASEAGKAALRTVITKGPDGLMQHLAQAAQKHAPDPITQARLVLAEQGQHFDAMRGAIGQIGQSLTEVNEAHSGRQAHDSHLVSLLNAQAEAIQGLTLLVLKGQQVQAELINAVDAQVRQPAANGMPKWIYYAMGAMMVWSMITMVFSSIF</sequence>
<accession>A0A370HX34</accession>
<dbReference type="AlphaFoldDB" id="A0A370HX34"/>
<evidence type="ECO:0000313" key="3">
    <source>
        <dbReference type="Proteomes" id="UP000254925"/>
    </source>
</evidence>
<evidence type="ECO:0000313" key="2">
    <source>
        <dbReference type="EMBL" id="RDI62511.1"/>
    </source>
</evidence>
<keyword evidence="1" id="KW-1133">Transmembrane helix</keyword>
<name>A0A370HX34_9HYPH</name>
<dbReference type="EMBL" id="QQBB01000001">
    <property type="protein sequence ID" value="RDI62511.1"/>
    <property type="molecule type" value="Genomic_DNA"/>
</dbReference>